<gene>
    <name evidence="1" type="ORF">KL86PLE_90652</name>
</gene>
<organism evidence="1">
    <name type="scientific">uncultured Pleomorphomonas sp</name>
    <dbReference type="NCBI Taxonomy" id="442121"/>
    <lineage>
        <taxon>Bacteria</taxon>
        <taxon>Pseudomonadati</taxon>
        <taxon>Pseudomonadota</taxon>
        <taxon>Alphaproteobacteria</taxon>
        <taxon>Hyphomicrobiales</taxon>
        <taxon>Pleomorphomonadaceae</taxon>
        <taxon>Pleomorphomonas</taxon>
        <taxon>environmental samples</taxon>
    </lineage>
</organism>
<sequence length="77" mass="8309">MISDRSQLEGPAVGGPLDGQRLEFGRDEICAPDGTRYLWTPILVNGRTAAGFWKVEFIGEGIAIETLVSGYRKSPAA</sequence>
<accession>A0A212LQL8</accession>
<dbReference type="RefSeq" id="WP_288198760.1">
    <property type="nucleotide sequence ID" value="NZ_LT608334.1"/>
</dbReference>
<dbReference type="EMBL" id="FMJD01000013">
    <property type="protein sequence ID" value="SCM79812.1"/>
    <property type="molecule type" value="Genomic_DNA"/>
</dbReference>
<reference evidence="1" key="1">
    <citation type="submission" date="2016-08" db="EMBL/GenBank/DDBJ databases">
        <authorList>
            <person name="Seilhamer J.J."/>
        </authorList>
    </citation>
    <scope>NUCLEOTIDE SEQUENCE</scope>
    <source>
        <strain evidence="1">86</strain>
    </source>
</reference>
<evidence type="ECO:0000313" key="1">
    <source>
        <dbReference type="EMBL" id="SCM79812.1"/>
    </source>
</evidence>
<proteinExistence type="predicted"/>
<dbReference type="AlphaFoldDB" id="A0A212LQL8"/>
<name>A0A212LQL8_9HYPH</name>
<protein>
    <submittedName>
        <fullName evidence="1">Uncharacterized protein</fullName>
    </submittedName>
</protein>